<dbReference type="Proteomes" id="UP001634394">
    <property type="component" value="Unassembled WGS sequence"/>
</dbReference>
<dbReference type="AlphaFoldDB" id="A0ABD3XMR8"/>
<feature type="region of interest" description="Disordered" evidence="1">
    <location>
        <begin position="35"/>
        <end position="54"/>
    </location>
</feature>
<organism evidence="2 3">
    <name type="scientific">Sinanodonta woodiana</name>
    <name type="common">Chinese pond mussel</name>
    <name type="synonym">Anodonta woodiana</name>
    <dbReference type="NCBI Taxonomy" id="1069815"/>
    <lineage>
        <taxon>Eukaryota</taxon>
        <taxon>Metazoa</taxon>
        <taxon>Spiralia</taxon>
        <taxon>Lophotrochozoa</taxon>
        <taxon>Mollusca</taxon>
        <taxon>Bivalvia</taxon>
        <taxon>Autobranchia</taxon>
        <taxon>Heteroconchia</taxon>
        <taxon>Palaeoheterodonta</taxon>
        <taxon>Unionida</taxon>
        <taxon>Unionoidea</taxon>
        <taxon>Unionidae</taxon>
        <taxon>Unioninae</taxon>
        <taxon>Sinanodonta</taxon>
    </lineage>
</organism>
<evidence type="ECO:0000313" key="2">
    <source>
        <dbReference type="EMBL" id="KAL3887552.1"/>
    </source>
</evidence>
<gene>
    <name evidence="2" type="ORF">ACJMK2_027491</name>
</gene>
<comment type="caution">
    <text evidence="2">The sequence shown here is derived from an EMBL/GenBank/DDBJ whole genome shotgun (WGS) entry which is preliminary data.</text>
</comment>
<evidence type="ECO:0000313" key="3">
    <source>
        <dbReference type="Proteomes" id="UP001634394"/>
    </source>
</evidence>
<evidence type="ECO:0000256" key="1">
    <source>
        <dbReference type="SAM" id="MobiDB-lite"/>
    </source>
</evidence>
<keyword evidence="3" id="KW-1185">Reference proteome</keyword>
<name>A0ABD3XMR8_SINWO</name>
<reference evidence="2 3" key="1">
    <citation type="submission" date="2024-11" db="EMBL/GenBank/DDBJ databases">
        <title>Chromosome-level genome assembly of the freshwater bivalve Anodonta woodiana.</title>
        <authorList>
            <person name="Chen X."/>
        </authorList>
    </citation>
    <scope>NUCLEOTIDE SEQUENCE [LARGE SCALE GENOMIC DNA]</scope>
    <source>
        <strain evidence="2">MN2024</strain>
        <tissue evidence="2">Gills</tissue>
    </source>
</reference>
<dbReference type="EMBL" id="JBJQND010000002">
    <property type="protein sequence ID" value="KAL3887552.1"/>
    <property type="molecule type" value="Genomic_DNA"/>
</dbReference>
<accession>A0ABD3XMR8</accession>
<protein>
    <submittedName>
        <fullName evidence="2">Uncharacterized protein</fullName>
    </submittedName>
</protein>
<proteinExistence type="predicted"/>
<sequence>MKGCVEIYWHKIKSQNTYLDFSEDNYENTTLGKRSTNEENMYKNDKNDMDFSSEDVYENPGLSAAKVKTNMDDLHYADLMHDNPTSKAGKPVIHGLENRTEYAVIAYGIKGEPLPESDDEQERAQKK</sequence>
<feature type="compositionally biased region" description="Basic and acidic residues" evidence="1">
    <location>
        <begin position="35"/>
        <end position="49"/>
    </location>
</feature>